<evidence type="ECO:0000313" key="3">
    <source>
        <dbReference type="Proteomes" id="UP001283361"/>
    </source>
</evidence>
<organism evidence="2 3">
    <name type="scientific">Elysia crispata</name>
    <name type="common">lettuce slug</name>
    <dbReference type="NCBI Taxonomy" id="231223"/>
    <lineage>
        <taxon>Eukaryota</taxon>
        <taxon>Metazoa</taxon>
        <taxon>Spiralia</taxon>
        <taxon>Lophotrochozoa</taxon>
        <taxon>Mollusca</taxon>
        <taxon>Gastropoda</taxon>
        <taxon>Heterobranchia</taxon>
        <taxon>Euthyneura</taxon>
        <taxon>Panpulmonata</taxon>
        <taxon>Sacoglossa</taxon>
        <taxon>Placobranchoidea</taxon>
        <taxon>Plakobranchidae</taxon>
        <taxon>Elysia</taxon>
    </lineage>
</organism>
<accession>A0AAE1CSF9</accession>
<name>A0AAE1CSF9_9GAST</name>
<dbReference type="Proteomes" id="UP001283361">
    <property type="component" value="Unassembled WGS sequence"/>
</dbReference>
<dbReference type="EMBL" id="JAWDGP010006959">
    <property type="protein sequence ID" value="KAK3732440.1"/>
    <property type="molecule type" value="Genomic_DNA"/>
</dbReference>
<protein>
    <submittedName>
        <fullName evidence="2">Uncharacterized protein</fullName>
    </submittedName>
</protein>
<proteinExistence type="predicted"/>
<dbReference type="AlphaFoldDB" id="A0AAE1CSF9"/>
<evidence type="ECO:0000313" key="2">
    <source>
        <dbReference type="EMBL" id="KAK3732440.1"/>
    </source>
</evidence>
<gene>
    <name evidence="2" type="ORF">RRG08_037444</name>
</gene>
<sequence length="99" mass="10682">MPCCKLLEIKRPVPTCTASRWSKHARLSGADNTSDPGNTVTLPGGCKSDVAEPSHVHRVDLPYETATGSDPMRCSPGEQKEMLARNLSDFRGRGGKCIV</sequence>
<keyword evidence="3" id="KW-1185">Reference proteome</keyword>
<reference evidence="2" key="1">
    <citation type="journal article" date="2023" name="G3 (Bethesda)">
        <title>A reference genome for the long-term kleptoplast-retaining sea slug Elysia crispata morphotype clarki.</title>
        <authorList>
            <person name="Eastman K.E."/>
            <person name="Pendleton A.L."/>
            <person name="Shaikh M.A."/>
            <person name="Suttiyut T."/>
            <person name="Ogas R."/>
            <person name="Tomko P."/>
            <person name="Gavelis G."/>
            <person name="Widhalm J.R."/>
            <person name="Wisecaver J.H."/>
        </authorList>
    </citation>
    <scope>NUCLEOTIDE SEQUENCE</scope>
    <source>
        <strain evidence="2">ECLA1</strain>
    </source>
</reference>
<feature type="region of interest" description="Disordered" evidence="1">
    <location>
        <begin position="24"/>
        <end position="48"/>
    </location>
</feature>
<comment type="caution">
    <text evidence="2">The sequence shown here is derived from an EMBL/GenBank/DDBJ whole genome shotgun (WGS) entry which is preliminary data.</text>
</comment>
<feature type="compositionally biased region" description="Polar residues" evidence="1">
    <location>
        <begin position="30"/>
        <end position="41"/>
    </location>
</feature>
<evidence type="ECO:0000256" key="1">
    <source>
        <dbReference type="SAM" id="MobiDB-lite"/>
    </source>
</evidence>